<accession>A0A8H6KFA6</accession>
<sequence length="98" mass="10630">MNSLAITIPAQPPFPAPARRPLELGSVLCDRWRSTSHLRTSAAPQPRANGISSRSLIGARALGIMAMMEAEREWELMMGRSRGDEGARPDMAVCIATL</sequence>
<keyword evidence="2" id="KW-1185">Reference proteome</keyword>
<reference evidence="1" key="1">
    <citation type="journal article" date="2020" name="Phytopathology">
        <title>Genome Sequence Resources of Colletotrichum truncatum, C. plurivorum, C. musicola, and C. sojae: Four Species Pathogenic to Soybean (Glycine max).</title>
        <authorList>
            <person name="Rogerio F."/>
            <person name="Boufleur T.R."/>
            <person name="Ciampi-Guillardi M."/>
            <person name="Sukno S.A."/>
            <person name="Thon M.R."/>
            <person name="Massola Junior N.S."/>
            <person name="Baroncelli R."/>
        </authorList>
    </citation>
    <scope>NUCLEOTIDE SEQUENCE</scope>
    <source>
        <strain evidence="1">LFN0074</strain>
    </source>
</reference>
<dbReference type="AlphaFoldDB" id="A0A8H6KFA6"/>
<evidence type="ECO:0000313" key="1">
    <source>
        <dbReference type="EMBL" id="KAF6829676.1"/>
    </source>
</evidence>
<proteinExistence type="predicted"/>
<name>A0A8H6KFA6_9PEZI</name>
<protein>
    <submittedName>
        <fullName evidence="1">Uncharacterized protein</fullName>
    </submittedName>
</protein>
<dbReference type="EMBL" id="WIGM01000304">
    <property type="protein sequence ID" value="KAF6829676.1"/>
    <property type="molecule type" value="Genomic_DNA"/>
</dbReference>
<comment type="caution">
    <text evidence="1">The sequence shown here is derived from an EMBL/GenBank/DDBJ whole genome shotgun (WGS) entry which is preliminary data.</text>
</comment>
<dbReference type="Proteomes" id="UP000639643">
    <property type="component" value="Unassembled WGS sequence"/>
</dbReference>
<evidence type="ECO:0000313" key="2">
    <source>
        <dbReference type="Proteomes" id="UP000639643"/>
    </source>
</evidence>
<organism evidence="1 2">
    <name type="scientific">Colletotrichum musicola</name>
    <dbReference type="NCBI Taxonomy" id="2175873"/>
    <lineage>
        <taxon>Eukaryota</taxon>
        <taxon>Fungi</taxon>
        <taxon>Dikarya</taxon>
        <taxon>Ascomycota</taxon>
        <taxon>Pezizomycotina</taxon>
        <taxon>Sordariomycetes</taxon>
        <taxon>Hypocreomycetidae</taxon>
        <taxon>Glomerellales</taxon>
        <taxon>Glomerellaceae</taxon>
        <taxon>Colletotrichum</taxon>
        <taxon>Colletotrichum orchidearum species complex</taxon>
    </lineage>
</organism>
<gene>
    <name evidence="1" type="ORF">CMUS01_08062</name>
</gene>